<dbReference type="GO" id="GO:0007156">
    <property type="term" value="P:homophilic cell adhesion via plasma membrane adhesion molecules"/>
    <property type="evidence" value="ECO:0007669"/>
    <property type="project" value="TreeGrafter"/>
</dbReference>
<dbReference type="PROSITE" id="PS50835">
    <property type="entry name" value="IG_LIKE"/>
    <property type="match status" value="4"/>
</dbReference>
<organism evidence="2 3">
    <name type="scientific">Strigops habroptila</name>
    <name type="common">Kakapo</name>
    <dbReference type="NCBI Taxonomy" id="2489341"/>
    <lineage>
        <taxon>Eukaryota</taxon>
        <taxon>Metazoa</taxon>
        <taxon>Chordata</taxon>
        <taxon>Craniata</taxon>
        <taxon>Vertebrata</taxon>
        <taxon>Euteleostomi</taxon>
        <taxon>Archelosauria</taxon>
        <taxon>Archosauria</taxon>
        <taxon>Dinosauria</taxon>
        <taxon>Saurischia</taxon>
        <taxon>Theropoda</taxon>
        <taxon>Coelurosauria</taxon>
        <taxon>Aves</taxon>
        <taxon>Neognathae</taxon>
        <taxon>Neoaves</taxon>
        <taxon>Telluraves</taxon>
        <taxon>Australaves</taxon>
        <taxon>Psittaciformes</taxon>
        <taxon>Psittacidae</taxon>
        <taxon>Strigops</taxon>
    </lineage>
</organism>
<dbReference type="Gene3D" id="2.60.40.10">
    <property type="entry name" value="Immunoglobulins"/>
    <property type="match status" value="6"/>
</dbReference>
<accession>A0A672U665</accession>
<feature type="domain" description="Ig-like" evidence="1">
    <location>
        <begin position="131"/>
        <end position="221"/>
    </location>
</feature>
<dbReference type="InterPro" id="IPR050958">
    <property type="entry name" value="Cell_Adh-Cytoskel_Orgn"/>
</dbReference>
<dbReference type="GO" id="GO:0008046">
    <property type="term" value="F:axon guidance receptor activity"/>
    <property type="evidence" value="ECO:0007669"/>
    <property type="project" value="TreeGrafter"/>
</dbReference>
<dbReference type="InterPro" id="IPR013783">
    <property type="entry name" value="Ig-like_fold"/>
</dbReference>
<feature type="domain" description="Ig-like" evidence="1">
    <location>
        <begin position="318"/>
        <end position="394"/>
    </location>
</feature>
<dbReference type="SUPFAM" id="SSF48726">
    <property type="entry name" value="Immunoglobulin"/>
    <property type="match status" value="6"/>
</dbReference>
<dbReference type="GO" id="GO:0030424">
    <property type="term" value="C:axon"/>
    <property type="evidence" value="ECO:0007669"/>
    <property type="project" value="TreeGrafter"/>
</dbReference>
<evidence type="ECO:0000313" key="3">
    <source>
        <dbReference type="Proteomes" id="UP000472266"/>
    </source>
</evidence>
<dbReference type="FunFam" id="2.60.40.10:FF:000022">
    <property type="entry name" value="Cardiac titin"/>
    <property type="match status" value="4"/>
</dbReference>
<feature type="domain" description="Ig-like" evidence="1">
    <location>
        <begin position="411"/>
        <end position="500"/>
    </location>
</feature>
<keyword evidence="3" id="KW-1185">Reference proteome</keyword>
<sequence length="504" mass="55578">MSFENNVASFRIEPVSKEDSGTYSFKVENDFGSSTCEAVLTVLGLYCHLANSPIQQGGMKNAKYRSLCHENTMSLEIANLELADSANYTCSISNVAGNDSCSAVLTVKGLKLFYISDVTEYFFFLKTAEPPSFLVKPESQQAIPDSTVEFKATLKGTPPFTVKWFKEDLELVSGPTCFIGIEGSTGFLTLYSVDTSRSGRYTCHVSNDVGSDSCTTTLMVTEPPKFAKKLEAAKVVKQGDSARLECKVSGSPEMKVVWFRNDHEIVASEKFRTSFIDSVAVLEMNYLSTDDSGDYICEAQNPAGKASCSTKVTVKEPPVFSRKPSPVDMLKGTEVSLECEISGTPPFDVTWYKDRRQIRSSKKYKVTAKNYHTSVRILSVEAADVGEYQCKAQNDVGSDTCFCAVKLKEPPKFLTKINSVTVVVGEPVELQARVEGSQPISVQWLKDKEEIIRESENTKITFMENIATLQLVRTESSSAGKYICQIRNDAGSRECMATLSILGW</sequence>
<dbReference type="InterPro" id="IPR007110">
    <property type="entry name" value="Ig-like_dom"/>
</dbReference>
<dbReference type="InterPro" id="IPR013098">
    <property type="entry name" value="Ig_I-set"/>
</dbReference>
<dbReference type="PANTHER" id="PTHR45080:SF32">
    <property type="entry name" value="MAM DOMAIN CONTAINING GLYCOSYLPHOSPHATIDYLINOSITOL ANCHOR 1"/>
    <property type="match status" value="1"/>
</dbReference>
<dbReference type="GO" id="GO:0005886">
    <property type="term" value="C:plasma membrane"/>
    <property type="evidence" value="ECO:0007669"/>
    <property type="project" value="TreeGrafter"/>
</dbReference>
<proteinExistence type="predicted"/>
<dbReference type="GeneTree" id="ENSGT01110000267173"/>
<reference evidence="2" key="3">
    <citation type="submission" date="2025-09" db="UniProtKB">
        <authorList>
            <consortium name="Ensembl"/>
        </authorList>
    </citation>
    <scope>IDENTIFICATION</scope>
</reference>
<dbReference type="SMART" id="SM00409">
    <property type="entry name" value="IG"/>
    <property type="match status" value="5"/>
</dbReference>
<dbReference type="InterPro" id="IPR003598">
    <property type="entry name" value="Ig_sub2"/>
</dbReference>
<reference evidence="2" key="2">
    <citation type="submission" date="2025-08" db="UniProtKB">
        <authorList>
            <consortium name="Ensembl"/>
        </authorList>
    </citation>
    <scope>IDENTIFICATION</scope>
</reference>
<dbReference type="SMART" id="SM00408">
    <property type="entry name" value="IGc2"/>
    <property type="match status" value="5"/>
</dbReference>
<dbReference type="InParanoid" id="A0A672U665"/>
<feature type="domain" description="Ig-like" evidence="1">
    <location>
        <begin position="224"/>
        <end position="313"/>
    </location>
</feature>
<dbReference type="Ensembl" id="ENSSHBT00005012577.1">
    <property type="protein sequence ID" value="ENSSHBP00005010450.1"/>
    <property type="gene ID" value="ENSSHBG00005009083.1"/>
</dbReference>
<dbReference type="OMA" id="KLEMGMA"/>
<dbReference type="CDD" id="cd00096">
    <property type="entry name" value="Ig"/>
    <property type="match status" value="2"/>
</dbReference>
<dbReference type="Proteomes" id="UP000472266">
    <property type="component" value="Chromosome 6"/>
</dbReference>
<evidence type="ECO:0000259" key="1">
    <source>
        <dbReference type="PROSITE" id="PS50835"/>
    </source>
</evidence>
<dbReference type="GO" id="GO:0043025">
    <property type="term" value="C:neuronal cell body"/>
    <property type="evidence" value="ECO:0007669"/>
    <property type="project" value="TreeGrafter"/>
</dbReference>
<evidence type="ECO:0000313" key="2">
    <source>
        <dbReference type="Ensembl" id="ENSSHBP00005010450.1"/>
    </source>
</evidence>
<dbReference type="AlphaFoldDB" id="A0A672U665"/>
<dbReference type="PANTHER" id="PTHR45080">
    <property type="entry name" value="CONTACTIN 5"/>
    <property type="match status" value="1"/>
</dbReference>
<dbReference type="InterPro" id="IPR003599">
    <property type="entry name" value="Ig_sub"/>
</dbReference>
<name>A0A672U665_STRHB</name>
<reference evidence="2 3" key="1">
    <citation type="submission" date="2019-11" db="EMBL/GenBank/DDBJ databases">
        <title>Strigops habroptila (kakapo) genome, bStrHab1, primary haplotype, v2.</title>
        <authorList>
            <person name="Jarvis E.D."/>
            <person name="Howard J."/>
            <person name="Rhie A."/>
            <person name="Phillippy A."/>
            <person name="Korlach J."/>
            <person name="Digby A."/>
            <person name="Iorns D."/>
            <person name="Eason D."/>
            <person name="Robertson B."/>
            <person name="Raemaekers T."/>
            <person name="Howe K."/>
            <person name="Lewin H."/>
            <person name="Damas J."/>
            <person name="Hastie A."/>
            <person name="Tracey A."/>
            <person name="Chow W."/>
            <person name="Fedrigo O."/>
        </authorList>
    </citation>
    <scope>NUCLEOTIDE SEQUENCE [LARGE SCALE GENOMIC DNA]</scope>
</reference>
<protein>
    <recommendedName>
        <fullName evidence="1">Ig-like domain-containing protein</fullName>
    </recommendedName>
</protein>
<dbReference type="InterPro" id="IPR036179">
    <property type="entry name" value="Ig-like_dom_sf"/>
</dbReference>
<dbReference type="GO" id="GO:0050808">
    <property type="term" value="P:synapse organization"/>
    <property type="evidence" value="ECO:0007669"/>
    <property type="project" value="TreeGrafter"/>
</dbReference>
<dbReference type="Pfam" id="PF07679">
    <property type="entry name" value="I-set"/>
    <property type="match status" value="6"/>
</dbReference>